<dbReference type="InterPro" id="IPR020845">
    <property type="entry name" value="AMP-binding_CS"/>
</dbReference>
<dbReference type="GO" id="GO:0016877">
    <property type="term" value="F:ligase activity, forming carbon-sulfur bonds"/>
    <property type="evidence" value="ECO:0007669"/>
    <property type="project" value="UniProtKB-ARBA"/>
</dbReference>
<dbReference type="RefSeq" id="WP_141923835.1">
    <property type="nucleotide sequence ID" value="NZ_VFQC01000001.1"/>
</dbReference>
<dbReference type="Proteomes" id="UP000317422">
    <property type="component" value="Unassembled WGS sequence"/>
</dbReference>
<dbReference type="AlphaFoldDB" id="A0A543NKI8"/>
<dbReference type="NCBIfam" id="NF004837">
    <property type="entry name" value="PRK06187.1"/>
    <property type="match status" value="1"/>
</dbReference>
<dbReference type="CDD" id="cd05936">
    <property type="entry name" value="FC-FACS_FadD_like"/>
    <property type="match status" value="1"/>
</dbReference>
<dbReference type="PANTHER" id="PTHR43767:SF12">
    <property type="entry name" value="AMP-DEPENDENT SYNTHETASE AND LIGASE"/>
    <property type="match status" value="1"/>
</dbReference>
<dbReference type="Pfam" id="PF00501">
    <property type="entry name" value="AMP-binding"/>
    <property type="match status" value="1"/>
</dbReference>
<organism evidence="5 6">
    <name type="scientific">Haloactinospora alba</name>
    <dbReference type="NCBI Taxonomy" id="405555"/>
    <lineage>
        <taxon>Bacteria</taxon>
        <taxon>Bacillati</taxon>
        <taxon>Actinomycetota</taxon>
        <taxon>Actinomycetes</taxon>
        <taxon>Streptosporangiales</taxon>
        <taxon>Nocardiopsidaceae</taxon>
        <taxon>Haloactinospora</taxon>
    </lineage>
</organism>
<sequence>MLNLSVLLEDGARKNPERDCLVFGDLRLNYTTVDTITNQVANLLVSRGVRPGDRVALVCPNAPYFPFVYFGALKAGAVVVPLNILLTSREIAFHLEDSGASALFAFTGTEDLPTGERAFAAYNEVDTCTTYIDLPPTPGATESTVDGAETLWAALAQQPGHFEAVQTGAEDTAVLIYTSGTTGQPKGAKLSHGNLLFNAVASDALFEGADNGHDVFLSVLPLFHIFGQTTMMNCPLYRHGTMVLQARFDGDEALSLMEREGVTIFAGVPTMYWGLLGATGEHDMERITSTLRTAVSGGAALPSEVVKNAKEKLGVEILEGYGLSETSPVVSFNNPKVKAKPGSIGRPIWGVEMKLVDSEFNDVEGEGPGEIAVRGHCVMQGYHNRPDATAQVMHNGWFRTGDIARRDDEGFYFIVDRSKDMIIRGGYNVYPRELEEVLMAHPGVSLAAVVGVPHETHGEEIKAYIIPEEGTDISEQGLIDWAKDQLASYKYPRLVEFRDTLPMTATGKILKRELR</sequence>
<gene>
    <name evidence="5" type="ORF">FHX37_2275</name>
</gene>
<comment type="similarity">
    <text evidence="1">Belongs to the ATP-dependent AMP-binding enzyme family.</text>
</comment>
<evidence type="ECO:0000256" key="1">
    <source>
        <dbReference type="ARBA" id="ARBA00006432"/>
    </source>
</evidence>
<dbReference type="Gene3D" id="3.30.300.30">
    <property type="match status" value="1"/>
</dbReference>
<keyword evidence="2" id="KW-0436">Ligase</keyword>
<dbReference type="PANTHER" id="PTHR43767">
    <property type="entry name" value="LONG-CHAIN-FATTY-ACID--COA LIGASE"/>
    <property type="match status" value="1"/>
</dbReference>
<name>A0A543NKI8_9ACTN</name>
<evidence type="ECO:0000313" key="5">
    <source>
        <dbReference type="EMBL" id="TQN32324.1"/>
    </source>
</evidence>
<accession>A0A543NKI8</accession>
<dbReference type="InterPro" id="IPR045851">
    <property type="entry name" value="AMP-bd_C_sf"/>
</dbReference>
<dbReference type="SUPFAM" id="SSF56801">
    <property type="entry name" value="Acetyl-CoA synthetase-like"/>
    <property type="match status" value="1"/>
</dbReference>
<feature type="domain" description="AMP-binding enzyme C-terminal" evidence="4">
    <location>
        <begin position="433"/>
        <end position="508"/>
    </location>
</feature>
<dbReference type="EMBL" id="VFQC01000001">
    <property type="protein sequence ID" value="TQN32324.1"/>
    <property type="molecule type" value="Genomic_DNA"/>
</dbReference>
<evidence type="ECO:0000259" key="4">
    <source>
        <dbReference type="Pfam" id="PF13193"/>
    </source>
</evidence>
<dbReference type="InterPro" id="IPR050237">
    <property type="entry name" value="ATP-dep_AMP-bd_enzyme"/>
</dbReference>
<protein>
    <submittedName>
        <fullName evidence="5">Long-chain acyl-CoA synthetase</fullName>
    </submittedName>
</protein>
<keyword evidence="6" id="KW-1185">Reference proteome</keyword>
<dbReference type="InterPro" id="IPR025110">
    <property type="entry name" value="AMP-bd_C"/>
</dbReference>
<dbReference type="Pfam" id="PF13193">
    <property type="entry name" value="AMP-binding_C"/>
    <property type="match status" value="1"/>
</dbReference>
<proteinExistence type="inferred from homology"/>
<reference evidence="5 6" key="1">
    <citation type="submission" date="2019-06" db="EMBL/GenBank/DDBJ databases">
        <title>Sequencing the genomes of 1000 actinobacteria strains.</title>
        <authorList>
            <person name="Klenk H.-P."/>
        </authorList>
    </citation>
    <scope>NUCLEOTIDE SEQUENCE [LARGE SCALE GENOMIC DNA]</scope>
    <source>
        <strain evidence="5 6">DSM 45015</strain>
    </source>
</reference>
<comment type="caution">
    <text evidence="5">The sequence shown here is derived from an EMBL/GenBank/DDBJ whole genome shotgun (WGS) entry which is preliminary data.</text>
</comment>
<dbReference type="Gene3D" id="3.40.50.12780">
    <property type="entry name" value="N-terminal domain of ligase-like"/>
    <property type="match status" value="1"/>
</dbReference>
<feature type="domain" description="AMP-dependent synthetase/ligase" evidence="3">
    <location>
        <begin position="9"/>
        <end position="383"/>
    </location>
</feature>
<dbReference type="PROSITE" id="PS00455">
    <property type="entry name" value="AMP_BINDING"/>
    <property type="match status" value="1"/>
</dbReference>
<evidence type="ECO:0000256" key="2">
    <source>
        <dbReference type="ARBA" id="ARBA00022598"/>
    </source>
</evidence>
<dbReference type="InterPro" id="IPR042099">
    <property type="entry name" value="ANL_N_sf"/>
</dbReference>
<dbReference type="OrthoDB" id="4363623at2"/>
<evidence type="ECO:0000259" key="3">
    <source>
        <dbReference type="Pfam" id="PF00501"/>
    </source>
</evidence>
<dbReference type="InterPro" id="IPR000873">
    <property type="entry name" value="AMP-dep_synth/lig_dom"/>
</dbReference>
<evidence type="ECO:0000313" key="6">
    <source>
        <dbReference type="Proteomes" id="UP000317422"/>
    </source>
</evidence>
<dbReference type="FunFam" id="3.30.300.30:FF:000008">
    <property type="entry name" value="2,3-dihydroxybenzoate-AMP ligase"/>
    <property type="match status" value="1"/>
</dbReference>